<accession>A0ABU0J4Y1</accession>
<keyword evidence="2" id="KW-1185">Reference proteome</keyword>
<dbReference type="Proteomes" id="UP001242480">
    <property type="component" value="Unassembled WGS sequence"/>
</dbReference>
<evidence type="ECO:0000313" key="1">
    <source>
        <dbReference type="EMBL" id="MDQ0468616.1"/>
    </source>
</evidence>
<evidence type="ECO:0000313" key="2">
    <source>
        <dbReference type="Proteomes" id="UP001242480"/>
    </source>
</evidence>
<sequence length="244" mass="26908">MTLLTEATDVFSAAATDRCAVLFIARREPQAFGAFGERHRAAIGAVLAALASEGWRLSLRGMIDASAQDEPTAFEAGFAHDADMVGVFEAPTPSAALAGTVRLERAGWSRRFSTQWLIGPREFASIAAKGPAIERNWAFFALWEWNDAWAAASAAARRDYDAECDIAFQNDLDLNVGIAGRHRLDWMSAWHHLGAWEIDRPETADAAMRGHERVADFKFTTSRHFIGRRRPLADLLEDHPGPTT</sequence>
<dbReference type="EMBL" id="JAUSVX010000002">
    <property type="protein sequence ID" value="MDQ0468616.1"/>
    <property type="molecule type" value="Genomic_DNA"/>
</dbReference>
<gene>
    <name evidence="1" type="ORF">QO011_001616</name>
</gene>
<name>A0ABU0J4Y1_9HYPH</name>
<reference evidence="1 2" key="1">
    <citation type="submission" date="2023-07" db="EMBL/GenBank/DDBJ databases">
        <title>Genomic Encyclopedia of Type Strains, Phase IV (KMG-IV): sequencing the most valuable type-strain genomes for metagenomic binning, comparative biology and taxonomic classification.</title>
        <authorList>
            <person name="Goeker M."/>
        </authorList>
    </citation>
    <scope>NUCLEOTIDE SEQUENCE [LARGE SCALE GENOMIC DNA]</scope>
    <source>
        <strain evidence="1 2">DSM 19619</strain>
    </source>
</reference>
<organism evidence="1 2">
    <name type="scientific">Labrys wisconsinensis</name>
    <dbReference type="NCBI Taxonomy" id="425677"/>
    <lineage>
        <taxon>Bacteria</taxon>
        <taxon>Pseudomonadati</taxon>
        <taxon>Pseudomonadota</taxon>
        <taxon>Alphaproteobacteria</taxon>
        <taxon>Hyphomicrobiales</taxon>
        <taxon>Xanthobacteraceae</taxon>
        <taxon>Labrys</taxon>
    </lineage>
</organism>
<protein>
    <submittedName>
        <fullName evidence="1">Uncharacterized protein</fullName>
    </submittedName>
</protein>
<comment type="caution">
    <text evidence="1">The sequence shown here is derived from an EMBL/GenBank/DDBJ whole genome shotgun (WGS) entry which is preliminary data.</text>
</comment>
<dbReference type="RefSeq" id="WP_307270071.1">
    <property type="nucleotide sequence ID" value="NZ_JAUSVX010000002.1"/>
</dbReference>
<proteinExistence type="predicted"/>